<accession>A0AAU8JG59</accession>
<proteinExistence type="predicted"/>
<reference evidence="2" key="1">
    <citation type="submission" date="2024-07" db="EMBL/GenBank/DDBJ databases">
        <authorList>
            <person name="Kim Y.J."/>
            <person name="Jeong J.Y."/>
        </authorList>
    </citation>
    <scope>NUCLEOTIDE SEQUENCE</scope>
    <source>
        <strain evidence="2">GIHE-MW2</strain>
    </source>
</reference>
<dbReference type="AlphaFoldDB" id="A0AAU8JG59"/>
<evidence type="ECO:0000313" key="2">
    <source>
        <dbReference type="EMBL" id="XCM37814.1"/>
    </source>
</evidence>
<feature type="transmembrane region" description="Helical" evidence="1">
    <location>
        <begin position="20"/>
        <end position="38"/>
    </location>
</feature>
<dbReference type="RefSeq" id="WP_054468906.1">
    <property type="nucleotide sequence ID" value="NZ_CP159837.1"/>
</dbReference>
<gene>
    <name evidence="2" type="ORF">ABWT76_000615</name>
</gene>
<keyword evidence="1" id="KW-1133">Transmembrane helix</keyword>
<name>A0AAU8JG59_9CYAN</name>
<sequence length="126" mass="14059">MNQGSPKLWSLTLSDFSRLLVPLLIIWLLASIGLGWLVNSFLILVGLLLISPVIAVFVLRWWVSRNVITDQCPVCDYEFTGLNQAQFQCPNCGETLKVENRQFQRVTPPGTIDVQAVEVSSSPVDN</sequence>
<feature type="transmembrane region" description="Helical" evidence="1">
    <location>
        <begin position="43"/>
        <end position="63"/>
    </location>
</feature>
<keyword evidence="1" id="KW-0472">Membrane</keyword>
<dbReference type="EMBL" id="CP159837">
    <property type="protein sequence ID" value="XCM37814.1"/>
    <property type="molecule type" value="Genomic_DNA"/>
</dbReference>
<protein>
    <submittedName>
        <fullName evidence="2">Uncharacterized protein</fullName>
    </submittedName>
</protein>
<organism evidence="2">
    <name type="scientific">Planktothricoides raciborskii GIHE-MW2</name>
    <dbReference type="NCBI Taxonomy" id="2792601"/>
    <lineage>
        <taxon>Bacteria</taxon>
        <taxon>Bacillati</taxon>
        <taxon>Cyanobacteriota</taxon>
        <taxon>Cyanophyceae</taxon>
        <taxon>Oscillatoriophycideae</taxon>
        <taxon>Oscillatoriales</taxon>
        <taxon>Oscillatoriaceae</taxon>
        <taxon>Planktothricoides</taxon>
    </lineage>
</organism>
<evidence type="ECO:0000256" key="1">
    <source>
        <dbReference type="SAM" id="Phobius"/>
    </source>
</evidence>
<keyword evidence="1" id="KW-0812">Transmembrane</keyword>